<dbReference type="InterPro" id="IPR001387">
    <property type="entry name" value="Cro/C1-type_HTH"/>
</dbReference>
<name>A0A1F5F6T8_9BACT</name>
<dbReference type="EMBL" id="MFAK01000008">
    <property type="protein sequence ID" value="OGD75352.1"/>
    <property type="molecule type" value="Genomic_DNA"/>
</dbReference>
<dbReference type="Pfam" id="PF01381">
    <property type="entry name" value="HTH_3"/>
    <property type="match status" value="1"/>
</dbReference>
<reference evidence="2 3" key="1">
    <citation type="journal article" date="2016" name="Nat. Commun.">
        <title>Thousands of microbial genomes shed light on interconnected biogeochemical processes in an aquifer system.</title>
        <authorList>
            <person name="Anantharaman K."/>
            <person name="Brown C.T."/>
            <person name="Hug L.A."/>
            <person name="Sharon I."/>
            <person name="Castelle C.J."/>
            <person name="Probst A.J."/>
            <person name="Thomas B.C."/>
            <person name="Singh A."/>
            <person name="Wilkins M.J."/>
            <person name="Karaoz U."/>
            <person name="Brodie E.L."/>
            <person name="Williams K.H."/>
            <person name="Hubbard S.S."/>
            <person name="Banfield J.F."/>
        </authorList>
    </citation>
    <scope>NUCLEOTIDE SEQUENCE [LARGE SCALE GENOMIC DNA]</scope>
</reference>
<evidence type="ECO:0000313" key="3">
    <source>
        <dbReference type="Proteomes" id="UP000176191"/>
    </source>
</evidence>
<evidence type="ECO:0000259" key="1">
    <source>
        <dbReference type="PROSITE" id="PS50943"/>
    </source>
</evidence>
<gene>
    <name evidence="2" type="ORF">A2228_00695</name>
</gene>
<dbReference type="SUPFAM" id="SSF47413">
    <property type="entry name" value="lambda repressor-like DNA-binding domains"/>
    <property type="match status" value="1"/>
</dbReference>
<proteinExistence type="predicted"/>
<dbReference type="GO" id="GO:0003677">
    <property type="term" value="F:DNA binding"/>
    <property type="evidence" value="ECO:0007669"/>
    <property type="project" value="InterPro"/>
</dbReference>
<dbReference type="PROSITE" id="PS50943">
    <property type="entry name" value="HTH_CROC1"/>
    <property type="match status" value="1"/>
</dbReference>
<dbReference type="Gene3D" id="1.10.260.40">
    <property type="entry name" value="lambda repressor-like DNA-binding domains"/>
    <property type="match status" value="1"/>
</dbReference>
<comment type="caution">
    <text evidence="2">The sequence shown here is derived from an EMBL/GenBank/DDBJ whole genome shotgun (WGS) entry which is preliminary data.</text>
</comment>
<dbReference type="CDD" id="cd00093">
    <property type="entry name" value="HTH_XRE"/>
    <property type="match status" value="1"/>
</dbReference>
<evidence type="ECO:0000313" key="2">
    <source>
        <dbReference type="EMBL" id="OGD75352.1"/>
    </source>
</evidence>
<accession>A0A1F5F6T8</accession>
<organism evidence="2 3">
    <name type="scientific">Candidatus Collierbacteria bacterium RIFOXYA2_FULL_46_10</name>
    <dbReference type="NCBI Taxonomy" id="1817726"/>
    <lineage>
        <taxon>Bacteria</taxon>
        <taxon>Candidatus Collieribacteriota</taxon>
    </lineage>
</organism>
<protein>
    <recommendedName>
        <fullName evidence="1">HTH cro/C1-type domain-containing protein</fullName>
    </recommendedName>
</protein>
<dbReference type="AlphaFoldDB" id="A0A1F5F6T8"/>
<sequence length="96" mass="11090">MIKRTIPDDLDKTILRLKKKPSFKKLWEEEEADYQLGRQIIQARIAKHLTQQELAKRADTTQAVISRIESLDVSTTLQMASRIAKALGKNLQLRFV</sequence>
<dbReference type="SMART" id="SM00530">
    <property type="entry name" value="HTH_XRE"/>
    <property type="match status" value="1"/>
</dbReference>
<dbReference type="Proteomes" id="UP000176191">
    <property type="component" value="Unassembled WGS sequence"/>
</dbReference>
<feature type="domain" description="HTH cro/C1-type" evidence="1">
    <location>
        <begin position="40"/>
        <end position="94"/>
    </location>
</feature>
<dbReference type="InterPro" id="IPR010982">
    <property type="entry name" value="Lambda_DNA-bd_dom_sf"/>
</dbReference>